<dbReference type="InterPro" id="IPR050738">
    <property type="entry name" value="Sulfatase"/>
</dbReference>
<dbReference type="PANTHER" id="PTHR42693:SF53">
    <property type="entry name" value="ENDO-4-O-SULFATASE"/>
    <property type="match status" value="1"/>
</dbReference>
<evidence type="ECO:0000256" key="4">
    <source>
        <dbReference type="ARBA" id="ARBA00022837"/>
    </source>
</evidence>
<evidence type="ECO:0000313" key="8">
    <source>
        <dbReference type="Proteomes" id="UP001214250"/>
    </source>
</evidence>
<feature type="chain" id="PRO_5046211885" evidence="5">
    <location>
        <begin position="18"/>
        <end position="515"/>
    </location>
</feature>
<dbReference type="InterPro" id="IPR017850">
    <property type="entry name" value="Alkaline_phosphatase_core_sf"/>
</dbReference>
<dbReference type="SUPFAM" id="SSF53649">
    <property type="entry name" value="Alkaline phosphatase-like"/>
    <property type="match status" value="1"/>
</dbReference>
<comment type="similarity">
    <text evidence="1">Belongs to the sulfatase family.</text>
</comment>
<protein>
    <submittedName>
        <fullName evidence="7">Sulfatase-like hydrolase/transferase</fullName>
    </submittedName>
</protein>
<keyword evidence="2" id="KW-0479">Metal-binding</keyword>
<dbReference type="PANTHER" id="PTHR42693">
    <property type="entry name" value="ARYLSULFATASE FAMILY MEMBER"/>
    <property type="match status" value="1"/>
</dbReference>
<keyword evidence="8" id="KW-1185">Reference proteome</keyword>
<evidence type="ECO:0000256" key="1">
    <source>
        <dbReference type="ARBA" id="ARBA00008779"/>
    </source>
</evidence>
<evidence type="ECO:0000259" key="6">
    <source>
        <dbReference type="Pfam" id="PF00884"/>
    </source>
</evidence>
<evidence type="ECO:0000256" key="3">
    <source>
        <dbReference type="ARBA" id="ARBA00022801"/>
    </source>
</evidence>
<evidence type="ECO:0000256" key="5">
    <source>
        <dbReference type="SAM" id="SignalP"/>
    </source>
</evidence>
<dbReference type="InterPro" id="IPR000917">
    <property type="entry name" value="Sulfatase_N"/>
</dbReference>
<gene>
    <name evidence="7" type="ORF">PQO03_01240</name>
</gene>
<dbReference type="Gene3D" id="3.40.720.10">
    <property type="entry name" value="Alkaline Phosphatase, subunit A"/>
    <property type="match status" value="1"/>
</dbReference>
<dbReference type="RefSeq" id="WP_274150656.1">
    <property type="nucleotide sequence ID" value="NZ_CP117811.1"/>
</dbReference>
<feature type="signal peptide" evidence="5">
    <location>
        <begin position="1"/>
        <end position="17"/>
    </location>
</feature>
<proteinExistence type="inferred from homology"/>
<evidence type="ECO:0000256" key="2">
    <source>
        <dbReference type="ARBA" id="ARBA00022723"/>
    </source>
</evidence>
<dbReference type="InterPro" id="IPR024607">
    <property type="entry name" value="Sulfatase_CS"/>
</dbReference>
<dbReference type="Proteomes" id="UP001214250">
    <property type="component" value="Chromosome 1"/>
</dbReference>
<keyword evidence="5" id="KW-0732">Signal</keyword>
<dbReference type="Gene3D" id="3.30.1120.10">
    <property type="match status" value="1"/>
</dbReference>
<dbReference type="PROSITE" id="PS00523">
    <property type="entry name" value="SULFATASE_1"/>
    <property type="match status" value="1"/>
</dbReference>
<keyword evidence="3" id="KW-0378">Hydrolase</keyword>
<dbReference type="EMBL" id="CP117811">
    <property type="protein sequence ID" value="WDE96591.1"/>
    <property type="molecule type" value="Genomic_DNA"/>
</dbReference>
<dbReference type="Pfam" id="PF00884">
    <property type="entry name" value="Sulfatase"/>
    <property type="match status" value="1"/>
</dbReference>
<name>A0ABY7VQX2_9BACT</name>
<reference evidence="7 8" key="1">
    <citation type="submission" date="2023-02" db="EMBL/GenBank/DDBJ databases">
        <title>Genome sequence of Lentisphaera profundi SAORIC-696.</title>
        <authorList>
            <person name="Kim e."/>
            <person name="Cho J.-C."/>
            <person name="Choi A."/>
            <person name="Kang I."/>
        </authorList>
    </citation>
    <scope>NUCLEOTIDE SEQUENCE [LARGE SCALE GENOMIC DNA]</scope>
    <source>
        <strain evidence="7 8">SAORIC-696</strain>
    </source>
</reference>
<keyword evidence="4" id="KW-0106">Calcium</keyword>
<organism evidence="7 8">
    <name type="scientific">Lentisphaera profundi</name>
    <dbReference type="NCBI Taxonomy" id="1658616"/>
    <lineage>
        <taxon>Bacteria</taxon>
        <taxon>Pseudomonadati</taxon>
        <taxon>Lentisphaerota</taxon>
        <taxon>Lentisphaeria</taxon>
        <taxon>Lentisphaerales</taxon>
        <taxon>Lentisphaeraceae</taxon>
        <taxon>Lentisphaera</taxon>
    </lineage>
</organism>
<feature type="domain" description="Sulfatase N-terminal" evidence="6">
    <location>
        <begin position="21"/>
        <end position="374"/>
    </location>
</feature>
<sequence>MKLVLSLLVFLTSSLLANKQPNIVLIVADDMGHDDVGYHGNKRILTPHIDSIAEQGVQFSQAYVSASVCGPSRSGLLTGVYQQRFGCGENPNGAGFPDKMKFPLAGLPTSQSMISEELKALGYTNGMIGKWHMGFDLSLRPNQRGYDFFYGFINGSHDYTEWTQEFAKNKSRWPIFRNEEMEPANKAEFLDVFKDKDAKVVDKNYLTDLFTHEAVNFIDRNAEKPFFLYLAYNAVHHPWQTTQHALDKTKHLSDDENYHVFASMVYAMDEGIGKVMDKLKEKGIDDNTIVIFLTDNGSPQGQGIDRVKKDSTRHRGGFTMSSTGIFRGYKGDTYEGGIRVPFCIKWPGKIKAQSNYDHPISALDLQPTLVKAAGGNDKKPLKGFAYDGVDILPFIQGSKGDKEPHKTLFWRRDTDYAIRKGDWKLQWNDSHGPLTITLFNIKDDPAEKKNVIRQHPELAQQLQDEFDAWDNDLPDNEWWGGPWNRLRHTKGKKVDVAKFNQNPPTDRNSRRKIRQ</sequence>
<evidence type="ECO:0000313" key="7">
    <source>
        <dbReference type="EMBL" id="WDE96591.1"/>
    </source>
</evidence>
<accession>A0ABY7VQX2</accession>